<dbReference type="SUPFAM" id="SSF54909">
    <property type="entry name" value="Dimeric alpha+beta barrel"/>
    <property type="match status" value="1"/>
</dbReference>
<reference evidence="1" key="2">
    <citation type="submission" date="2023-01" db="EMBL/GenBank/DDBJ databases">
        <authorList>
            <person name="Sun Q."/>
            <person name="Evtushenko L."/>
        </authorList>
    </citation>
    <scope>NUCLEOTIDE SEQUENCE</scope>
    <source>
        <strain evidence="1">VKM B-2484</strain>
    </source>
</reference>
<dbReference type="Proteomes" id="UP001143370">
    <property type="component" value="Unassembled WGS sequence"/>
</dbReference>
<keyword evidence="2" id="KW-1185">Reference proteome</keyword>
<dbReference type="AlphaFoldDB" id="A0A9W6JAP2"/>
<sequence length="194" mass="21279">MGNKGFLLVLMQPPPAFEDEFNAWYDTEHVPERVAVEGFESGRRYVCIDGHPKYLAMYDMVNEAVLETESYLRVSADRASPWTRRVTSRVKVYRSAGEQIFPGDEVTVPSVRTLLLRFSGVPAGLGEAVIAGAKASFAGKPGTVQLRVFAYPRGGGVDFLVMVGLDAPRQVALDVSVFGEAAPYFDMANSYAPY</sequence>
<comment type="caution">
    <text evidence="1">The sequence shown here is derived from an EMBL/GenBank/DDBJ whole genome shotgun (WGS) entry which is preliminary data.</text>
</comment>
<evidence type="ECO:0000313" key="2">
    <source>
        <dbReference type="Proteomes" id="UP001143370"/>
    </source>
</evidence>
<dbReference type="RefSeq" id="WP_213373286.1">
    <property type="nucleotide sequence ID" value="NZ_BSFJ01000013.1"/>
</dbReference>
<gene>
    <name evidence="1" type="ORF">GCM10017643_24810</name>
</gene>
<name>A0A9W6JAP2_9HYPH</name>
<reference evidence="1" key="1">
    <citation type="journal article" date="2014" name="Int. J. Syst. Evol. Microbiol.">
        <title>Complete genome sequence of Corynebacterium casei LMG S-19264T (=DSM 44701T), isolated from a smear-ripened cheese.</title>
        <authorList>
            <consortium name="US DOE Joint Genome Institute (JGI-PGF)"/>
            <person name="Walter F."/>
            <person name="Albersmeier A."/>
            <person name="Kalinowski J."/>
            <person name="Ruckert C."/>
        </authorList>
    </citation>
    <scope>NUCLEOTIDE SEQUENCE</scope>
    <source>
        <strain evidence="1">VKM B-2484</strain>
    </source>
</reference>
<organism evidence="1 2">
    <name type="scientific">Ancylobacter dichloromethanicus</name>
    <dbReference type="NCBI Taxonomy" id="518825"/>
    <lineage>
        <taxon>Bacteria</taxon>
        <taxon>Pseudomonadati</taxon>
        <taxon>Pseudomonadota</taxon>
        <taxon>Alphaproteobacteria</taxon>
        <taxon>Hyphomicrobiales</taxon>
        <taxon>Xanthobacteraceae</taxon>
        <taxon>Ancylobacter</taxon>
    </lineage>
</organism>
<proteinExistence type="predicted"/>
<evidence type="ECO:0000313" key="1">
    <source>
        <dbReference type="EMBL" id="GLK72365.1"/>
    </source>
</evidence>
<protein>
    <submittedName>
        <fullName evidence="1">Uncharacterized protein</fullName>
    </submittedName>
</protein>
<accession>A0A9W6JAP2</accession>
<dbReference type="EMBL" id="BSFJ01000013">
    <property type="protein sequence ID" value="GLK72365.1"/>
    <property type="molecule type" value="Genomic_DNA"/>
</dbReference>
<dbReference type="InterPro" id="IPR011008">
    <property type="entry name" value="Dimeric_a/b-barrel"/>
</dbReference>